<name>A0A1I8BNQ6_MELHA</name>
<keyword evidence="3 5" id="KW-0378">Hydrolase</keyword>
<dbReference type="PROSITE" id="PS51746">
    <property type="entry name" value="PPM_2"/>
    <property type="match status" value="1"/>
</dbReference>
<evidence type="ECO:0000256" key="2">
    <source>
        <dbReference type="ARBA" id="ARBA00022723"/>
    </source>
</evidence>
<dbReference type="GO" id="GO:0004722">
    <property type="term" value="F:protein serine/threonine phosphatase activity"/>
    <property type="evidence" value="ECO:0007669"/>
    <property type="project" value="InterPro"/>
</dbReference>
<dbReference type="WBParaSite" id="MhA1_Contig354.frz3.gene29">
    <property type="protein sequence ID" value="MhA1_Contig354.frz3.gene29"/>
    <property type="gene ID" value="MhA1_Contig354.frz3.gene29"/>
</dbReference>
<dbReference type="InterPro" id="IPR006941">
    <property type="entry name" value="RNase_CAF1"/>
</dbReference>
<evidence type="ECO:0000313" key="7">
    <source>
        <dbReference type="Proteomes" id="UP000095281"/>
    </source>
</evidence>
<dbReference type="InterPro" id="IPR015655">
    <property type="entry name" value="PP2C"/>
</dbReference>
<evidence type="ECO:0000256" key="4">
    <source>
        <dbReference type="ARBA" id="ARBA00022912"/>
    </source>
</evidence>
<dbReference type="SUPFAM" id="SSF81606">
    <property type="entry name" value="PP2C-like"/>
    <property type="match status" value="1"/>
</dbReference>
<protein>
    <submittedName>
        <fullName evidence="8">PPM-type phosphatase domain-containing protein</fullName>
    </submittedName>
</protein>
<evidence type="ECO:0000256" key="5">
    <source>
        <dbReference type="RuleBase" id="RU003465"/>
    </source>
</evidence>
<dbReference type="Proteomes" id="UP000095281">
    <property type="component" value="Unplaced"/>
</dbReference>
<dbReference type="InterPro" id="IPR001932">
    <property type="entry name" value="PPM-type_phosphatase-like_dom"/>
</dbReference>
<dbReference type="InterPro" id="IPR036457">
    <property type="entry name" value="PPM-type-like_dom_sf"/>
</dbReference>
<comment type="similarity">
    <text evidence="5">Belongs to the PP2C family.</text>
</comment>
<dbReference type="GO" id="GO:0003676">
    <property type="term" value="F:nucleic acid binding"/>
    <property type="evidence" value="ECO:0007669"/>
    <property type="project" value="InterPro"/>
</dbReference>
<sequence length="496" mass="55476">MDSKEDISSQKRKASTPIFSLYGSDDEDANGETGDYILDTEPKRIRSEELDGEMNSVPFYGGSIDSEKSAAESFLLSVCAARKGEREDMQDRHLLIDSLQSQMESLLALHGVKGRFAFYALFDGHAGEHASDYCAKNFVHKFVEVSRECINGSSEIALLEKSIKKIFNETYKAVDDQFLNEARKSKPTLRDGTTSTTILLLNETIISANVGDSKAVICRYKPDEKQSIAIQLTIDHSPMIFAERMRIQKAGGSVKFLILACDGLWKSFTPDSAINFVLDCFKRRTASNSKEDETSLWSYIADEICANAIRRGCRLMTFNSKIPIAEINKENIYRVWPQLLNAIQHANLVAVDLEFSGLGDSSNKKTFHDRYKIAKETVKSRTILSMGIATFQRRLANDPRNVSYKCKATSRENIFKSIFEEILASGVSLAVHNGFNDLLFIYEHFYASLPDSVDEFVANIADWFGIVDGSNFVGVGSPTILDSKYLALKNEEVCTN</sequence>
<dbReference type="Gene3D" id="3.30.420.10">
    <property type="entry name" value="Ribonuclease H-like superfamily/Ribonuclease H"/>
    <property type="match status" value="1"/>
</dbReference>
<evidence type="ECO:0000313" key="8">
    <source>
        <dbReference type="WBParaSite" id="MhA1_Contig354.frz3.gene29"/>
    </source>
</evidence>
<dbReference type="Pfam" id="PF04857">
    <property type="entry name" value="CAF1"/>
    <property type="match status" value="2"/>
</dbReference>
<feature type="domain" description="PPM-type phosphatase" evidence="6">
    <location>
        <begin position="75"/>
        <end position="327"/>
    </location>
</feature>
<dbReference type="SUPFAM" id="SSF53098">
    <property type="entry name" value="Ribonuclease H-like"/>
    <property type="match status" value="1"/>
</dbReference>
<evidence type="ECO:0000259" key="6">
    <source>
        <dbReference type="PROSITE" id="PS51746"/>
    </source>
</evidence>
<dbReference type="CDD" id="cd00143">
    <property type="entry name" value="PP2Cc"/>
    <property type="match status" value="1"/>
</dbReference>
<dbReference type="InterPro" id="IPR000222">
    <property type="entry name" value="PP2C_BS"/>
</dbReference>
<keyword evidence="7" id="KW-1185">Reference proteome</keyword>
<dbReference type="Gene3D" id="3.60.40.10">
    <property type="entry name" value="PPM-type phosphatase domain"/>
    <property type="match status" value="2"/>
</dbReference>
<dbReference type="GO" id="GO:0046872">
    <property type="term" value="F:metal ion binding"/>
    <property type="evidence" value="ECO:0007669"/>
    <property type="project" value="UniProtKB-KW"/>
</dbReference>
<dbReference type="PROSITE" id="PS01032">
    <property type="entry name" value="PPM_1"/>
    <property type="match status" value="1"/>
</dbReference>
<evidence type="ECO:0000256" key="3">
    <source>
        <dbReference type="ARBA" id="ARBA00022801"/>
    </source>
</evidence>
<comment type="similarity">
    <text evidence="1">Belongs to the CAF1 family.</text>
</comment>
<proteinExistence type="inferred from homology"/>
<dbReference type="SMART" id="SM00332">
    <property type="entry name" value="PP2Cc"/>
    <property type="match status" value="1"/>
</dbReference>
<dbReference type="InterPro" id="IPR012337">
    <property type="entry name" value="RNaseH-like_sf"/>
</dbReference>
<keyword evidence="4 5" id="KW-0904">Protein phosphatase</keyword>
<dbReference type="InterPro" id="IPR036397">
    <property type="entry name" value="RNaseH_sf"/>
</dbReference>
<dbReference type="PANTHER" id="PTHR47992">
    <property type="entry name" value="PROTEIN PHOSPHATASE"/>
    <property type="match status" value="1"/>
</dbReference>
<accession>A0A1I8BNQ6</accession>
<keyword evidence="2" id="KW-0479">Metal-binding</keyword>
<evidence type="ECO:0000256" key="1">
    <source>
        <dbReference type="ARBA" id="ARBA00008372"/>
    </source>
</evidence>
<dbReference type="Pfam" id="PF00481">
    <property type="entry name" value="PP2C"/>
    <property type="match status" value="1"/>
</dbReference>
<reference evidence="8" key="1">
    <citation type="submission" date="2016-11" db="UniProtKB">
        <authorList>
            <consortium name="WormBaseParasite"/>
        </authorList>
    </citation>
    <scope>IDENTIFICATION</scope>
</reference>
<dbReference type="AlphaFoldDB" id="A0A1I8BNQ6"/>
<organism evidence="7 8">
    <name type="scientific">Meloidogyne hapla</name>
    <name type="common">Root-knot nematode worm</name>
    <dbReference type="NCBI Taxonomy" id="6305"/>
    <lineage>
        <taxon>Eukaryota</taxon>
        <taxon>Metazoa</taxon>
        <taxon>Ecdysozoa</taxon>
        <taxon>Nematoda</taxon>
        <taxon>Chromadorea</taxon>
        <taxon>Rhabditida</taxon>
        <taxon>Tylenchina</taxon>
        <taxon>Tylenchomorpha</taxon>
        <taxon>Tylenchoidea</taxon>
        <taxon>Meloidogynidae</taxon>
        <taxon>Meloidogyninae</taxon>
        <taxon>Meloidogyne</taxon>
    </lineage>
</organism>